<dbReference type="AlphaFoldDB" id="A0AAD8A2I5"/>
<sequence>SKLKRKQHIFVFRQGANMSLLLATYTSLIILSIIYVSIIGHFSYSLFMCIIN</sequence>
<protein>
    <submittedName>
        <fullName evidence="2">Uncharacterized protein</fullName>
    </submittedName>
</protein>
<organism evidence="2 3">
    <name type="scientific">Diploptera punctata</name>
    <name type="common">Pacific beetle cockroach</name>
    <dbReference type="NCBI Taxonomy" id="6984"/>
    <lineage>
        <taxon>Eukaryota</taxon>
        <taxon>Metazoa</taxon>
        <taxon>Ecdysozoa</taxon>
        <taxon>Arthropoda</taxon>
        <taxon>Hexapoda</taxon>
        <taxon>Insecta</taxon>
        <taxon>Pterygota</taxon>
        <taxon>Neoptera</taxon>
        <taxon>Polyneoptera</taxon>
        <taxon>Dictyoptera</taxon>
        <taxon>Blattodea</taxon>
        <taxon>Blaberoidea</taxon>
        <taxon>Blaberidae</taxon>
        <taxon>Diplopterinae</taxon>
        <taxon>Diploptera</taxon>
    </lineage>
</organism>
<name>A0AAD8A2I5_DIPPU</name>
<gene>
    <name evidence="2" type="ORF">L9F63_002147</name>
</gene>
<keyword evidence="3" id="KW-1185">Reference proteome</keyword>
<dbReference type="EMBL" id="JASPKZ010003874">
    <property type="protein sequence ID" value="KAJ9591334.1"/>
    <property type="molecule type" value="Genomic_DNA"/>
</dbReference>
<keyword evidence="1" id="KW-1133">Transmembrane helix</keyword>
<feature type="non-terminal residue" evidence="2">
    <location>
        <position position="52"/>
    </location>
</feature>
<keyword evidence="1" id="KW-0812">Transmembrane</keyword>
<comment type="caution">
    <text evidence="2">The sequence shown here is derived from an EMBL/GenBank/DDBJ whole genome shotgun (WGS) entry which is preliminary data.</text>
</comment>
<evidence type="ECO:0000256" key="1">
    <source>
        <dbReference type="SAM" id="Phobius"/>
    </source>
</evidence>
<reference evidence="2" key="1">
    <citation type="journal article" date="2023" name="IScience">
        <title>Live-bearing cockroach genome reveals convergent evolutionary mechanisms linked to viviparity in insects and beyond.</title>
        <authorList>
            <person name="Fouks B."/>
            <person name="Harrison M.C."/>
            <person name="Mikhailova A.A."/>
            <person name="Marchal E."/>
            <person name="English S."/>
            <person name="Carruthers M."/>
            <person name="Jennings E.C."/>
            <person name="Chiamaka E.L."/>
            <person name="Frigard R.A."/>
            <person name="Pippel M."/>
            <person name="Attardo G.M."/>
            <person name="Benoit J.B."/>
            <person name="Bornberg-Bauer E."/>
            <person name="Tobe S.S."/>
        </authorList>
    </citation>
    <scope>NUCLEOTIDE SEQUENCE</scope>
    <source>
        <strain evidence="2">Stay&amp;Tobe</strain>
    </source>
</reference>
<proteinExistence type="predicted"/>
<feature type="non-terminal residue" evidence="2">
    <location>
        <position position="1"/>
    </location>
</feature>
<feature type="transmembrane region" description="Helical" evidence="1">
    <location>
        <begin position="20"/>
        <end position="44"/>
    </location>
</feature>
<evidence type="ECO:0000313" key="2">
    <source>
        <dbReference type="EMBL" id="KAJ9591334.1"/>
    </source>
</evidence>
<keyword evidence="1" id="KW-0472">Membrane</keyword>
<accession>A0AAD8A2I5</accession>
<reference evidence="2" key="2">
    <citation type="submission" date="2023-05" db="EMBL/GenBank/DDBJ databases">
        <authorList>
            <person name="Fouks B."/>
        </authorList>
    </citation>
    <scope>NUCLEOTIDE SEQUENCE</scope>
    <source>
        <strain evidence="2">Stay&amp;Tobe</strain>
        <tissue evidence="2">Testes</tissue>
    </source>
</reference>
<evidence type="ECO:0000313" key="3">
    <source>
        <dbReference type="Proteomes" id="UP001233999"/>
    </source>
</evidence>
<dbReference type="Proteomes" id="UP001233999">
    <property type="component" value="Unassembled WGS sequence"/>
</dbReference>